<organism evidence="4 5">
    <name type="scientific">Roseburia yibonii</name>
    <dbReference type="NCBI Taxonomy" id="2763063"/>
    <lineage>
        <taxon>Bacteria</taxon>
        <taxon>Bacillati</taxon>
        <taxon>Bacillota</taxon>
        <taxon>Clostridia</taxon>
        <taxon>Lachnospirales</taxon>
        <taxon>Lachnospiraceae</taxon>
        <taxon>Roseburia</taxon>
    </lineage>
</organism>
<proteinExistence type="inferred from homology"/>
<evidence type="ECO:0000256" key="1">
    <source>
        <dbReference type="ARBA" id="ARBA00022829"/>
    </source>
</evidence>
<dbReference type="InterPro" id="IPR003768">
    <property type="entry name" value="ScpA"/>
</dbReference>
<keyword evidence="3" id="KW-0132">Cell division</keyword>
<comment type="subunit">
    <text evidence="3">Component of a cohesin-like complex composed of ScpA, ScpB and the Smc homodimer, in which ScpA and ScpB bind to the head domain of Smc. The presence of the three proteins is required for the association of the complex with DNA.</text>
</comment>
<dbReference type="PANTHER" id="PTHR33969:SF2">
    <property type="entry name" value="SEGREGATION AND CONDENSATION PROTEIN A"/>
    <property type="match status" value="1"/>
</dbReference>
<dbReference type="Gene3D" id="1.10.10.580">
    <property type="entry name" value="Structural maintenance of chromosome 1. Chain E"/>
    <property type="match status" value="1"/>
</dbReference>
<keyword evidence="3" id="KW-0131">Cell cycle</keyword>
<keyword evidence="5" id="KW-1185">Reference proteome</keyword>
<dbReference type="InterPro" id="IPR023093">
    <property type="entry name" value="ScpA-like_C"/>
</dbReference>
<dbReference type="Proteomes" id="UP000621540">
    <property type="component" value="Unassembled WGS sequence"/>
</dbReference>
<dbReference type="EMBL" id="JACOQH010000002">
    <property type="protein sequence ID" value="MBC5753124.1"/>
    <property type="molecule type" value="Genomic_DNA"/>
</dbReference>
<dbReference type="Gene3D" id="6.10.250.2410">
    <property type="match status" value="1"/>
</dbReference>
<evidence type="ECO:0000256" key="2">
    <source>
        <dbReference type="ARBA" id="ARBA00044777"/>
    </source>
</evidence>
<comment type="similarity">
    <text evidence="3">Belongs to the ScpA family.</text>
</comment>
<protein>
    <recommendedName>
        <fullName evidence="2 3">Segregation and condensation protein A</fullName>
    </recommendedName>
</protein>
<name>A0ABR7I8M7_9FIRM</name>
<keyword evidence="3" id="KW-0963">Cytoplasm</keyword>
<dbReference type="Pfam" id="PF02616">
    <property type="entry name" value="SMC_ScpA"/>
    <property type="match status" value="1"/>
</dbReference>
<evidence type="ECO:0000313" key="5">
    <source>
        <dbReference type="Proteomes" id="UP000621540"/>
    </source>
</evidence>
<accession>A0ABR7I8M7</accession>
<dbReference type="HAMAP" id="MF_01805">
    <property type="entry name" value="ScpA"/>
    <property type="match status" value="1"/>
</dbReference>
<keyword evidence="1 3" id="KW-0159">Chromosome partition</keyword>
<comment type="subcellular location">
    <subcellularLocation>
        <location evidence="3">Cytoplasm</location>
    </subcellularLocation>
    <text evidence="3">Associated with two foci at the outer edges of the nucleoid region in young cells, and at four foci within both cell halves in older cells.</text>
</comment>
<reference evidence="4 5" key="1">
    <citation type="submission" date="2020-08" db="EMBL/GenBank/DDBJ databases">
        <title>Genome public.</title>
        <authorList>
            <person name="Liu C."/>
            <person name="Sun Q."/>
        </authorList>
    </citation>
    <scope>NUCLEOTIDE SEQUENCE [LARGE SCALE GENOMIC DNA]</scope>
    <source>
        <strain evidence="4 5">BX0805</strain>
    </source>
</reference>
<sequence length="250" mass="29049">MGISVKLEVFEGPLDLLLHLLEKNKVNIYDIPIVEITNQYMEYMREMQRRDLNIMSEFLVMAATLLDIKSRMLLPKRASDEEEEPEDPRAELVQQLLEYKMFKCISYELKDRQMDAGRTMFKKPTIPDEVAAYEEPVDLAELIGDMTLKKLNAIFQSVMAKQENKIDPIRSKFGKIEKEEISLNDKMEYLEAYAAEHKRFGFESLLEKQGSKMEVIVTFLAILELMKTGKITIYQEKTFDTILIESKVAA</sequence>
<evidence type="ECO:0000256" key="3">
    <source>
        <dbReference type="HAMAP-Rule" id="MF_01805"/>
    </source>
</evidence>
<dbReference type="PANTHER" id="PTHR33969">
    <property type="entry name" value="SEGREGATION AND CONDENSATION PROTEIN A"/>
    <property type="match status" value="1"/>
</dbReference>
<dbReference type="RefSeq" id="WP_022516246.1">
    <property type="nucleotide sequence ID" value="NZ_JACOQH010000002.1"/>
</dbReference>
<evidence type="ECO:0000313" key="4">
    <source>
        <dbReference type="EMBL" id="MBC5753124.1"/>
    </source>
</evidence>
<comment type="caution">
    <text evidence="4">The sequence shown here is derived from an EMBL/GenBank/DDBJ whole genome shotgun (WGS) entry which is preliminary data.</text>
</comment>
<gene>
    <name evidence="3" type="primary">scpA</name>
    <name evidence="4" type="ORF">H8Z76_03625</name>
</gene>
<comment type="function">
    <text evidence="3">Participates in chromosomal partition during cell division. May act via the formation of a condensin-like complex containing Smc and ScpB that pull DNA away from mid-cell into both cell halves.</text>
</comment>